<name>A0A549SS84_METSR</name>
<comment type="caution">
    <text evidence="3">The sequence shown here is derived from an EMBL/GenBank/DDBJ whole genome shotgun (WGS) entry which is preliminary data.</text>
</comment>
<feature type="domain" description="Methyltransferase type 11" evidence="2">
    <location>
        <begin position="389"/>
        <end position="445"/>
    </location>
</feature>
<dbReference type="AlphaFoldDB" id="A0A549SS84"/>
<dbReference type="GO" id="GO:0008757">
    <property type="term" value="F:S-adenosylmethionine-dependent methyltransferase activity"/>
    <property type="evidence" value="ECO:0007669"/>
    <property type="project" value="InterPro"/>
</dbReference>
<dbReference type="RefSeq" id="WP_142863229.1">
    <property type="nucleotide sequence ID" value="NZ_VJMF01000046.1"/>
</dbReference>
<dbReference type="GO" id="GO:0032259">
    <property type="term" value="P:methylation"/>
    <property type="evidence" value="ECO:0007669"/>
    <property type="project" value="UniProtKB-KW"/>
</dbReference>
<dbReference type="NCBIfam" id="TIGR01444">
    <property type="entry name" value="fkbM_fam"/>
    <property type="match status" value="1"/>
</dbReference>
<dbReference type="InterPro" id="IPR013216">
    <property type="entry name" value="Methyltransf_11"/>
</dbReference>
<dbReference type="InterPro" id="IPR029063">
    <property type="entry name" value="SAM-dependent_MTases_sf"/>
</dbReference>
<evidence type="ECO:0000313" key="4">
    <source>
        <dbReference type="Proteomes" id="UP000316781"/>
    </source>
</evidence>
<dbReference type="Gene3D" id="3.40.50.150">
    <property type="entry name" value="Vaccinia Virus protein VP39"/>
    <property type="match status" value="2"/>
</dbReference>
<evidence type="ECO:0000259" key="1">
    <source>
        <dbReference type="Pfam" id="PF05050"/>
    </source>
</evidence>
<dbReference type="Pfam" id="PF05050">
    <property type="entry name" value="Methyltransf_21"/>
    <property type="match status" value="1"/>
</dbReference>
<dbReference type="Proteomes" id="UP000316781">
    <property type="component" value="Unassembled WGS sequence"/>
</dbReference>
<dbReference type="GO" id="GO:0003830">
    <property type="term" value="F:beta-1,4-mannosylglycoprotein 4-beta-N-acetylglucosaminyltransferase activity"/>
    <property type="evidence" value="ECO:0007669"/>
    <property type="project" value="InterPro"/>
</dbReference>
<dbReference type="InterPro" id="IPR006342">
    <property type="entry name" value="FkbM_mtfrase"/>
</dbReference>
<proteinExistence type="predicted"/>
<dbReference type="Pfam" id="PF04724">
    <property type="entry name" value="Glyco_transf_17"/>
    <property type="match status" value="1"/>
</dbReference>
<keyword evidence="3" id="KW-0808">Transferase</keyword>
<dbReference type="PANTHER" id="PTHR12224">
    <property type="entry name" value="BETA-1,4-MANNOSYL-GLYCOPROTEIN BETA-1,4-N-ACETYLGLUCOSAMINYL-TRANSFERASE"/>
    <property type="match status" value="1"/>
</dbReference>
<dbReference type="PANTHER" id="PTHR12224:SF0">
    <property type="entry name" value="BETA-1,4-MANNOSYL-GLYCOPROTEIN 4-BETA-N-ACETYLGLUCOSAMINYLTRANSFERASE"/>
    <property type="match status" value="1"/>
</dbReference>
<sequence length="892" mass="99634">MPKIVDCVIGFNEIDMLMLRVAELTNVVDSFVVVESCKTHTGADKPILLADAVSELRGAGYDIVHYVIDDMPGAFGNAPELGWIVENLQRNCILRPLSTMGLGDDAIIIVSDIDEIPRPECVAELPALLDSPRNIAIFEMAMKKYFVNNNSNCHYNNTPWLGSVACRYGLLKFIMPQGARMGDPISPRGACINLGYDRELYSYERRVPNGGWHFSSMGGMEALALKMQSIVERTRANTEAVVGRTRFGKHNHRDFREANADVVSKFLVEHTPELTHVRAPTLKDVAELDIPDALKKSPRQFDFLFYFADAIDDATSAVDELPPIEQLPFPGSLRNYAPNAVERLRSHMNLAGKNVLLVGYSEAQAQSLMAQEGIGSAKRLALWEDHIDAYGSGFPVIIGDICGKTSFDDDTFDAVVFMSVWEHLYDIESACRESARITKNGGLVFSEFGPLWTGATGHHLYLDSGNPALDFTLRQLPSHMHLLYDRETIARYLSDHRGIHSYHAGRAVEFIFDSDNINRAPASAYFDAVRDLRPIVTENYVSPVRPDILRHLRARWPQYDRFEIEGGAWLFAVDKTGESMGRTNAAASGTSIDAARAGEAIATLPVTRETGDRKMSENTYDLKPVRTLHTLEADRWLGRPGCAFWCEWDHQGETPRSFAWIVEDLERQNWRRFIAPGSTVVDVGGHSGDTAVPMGLFAYDREGDRRGKVIVVEPNPEVLKVMTINLAMNPHIADFKIMPYAITERDVDEIELSDHGNAHCNGGVIENTHYSDECTGKIAAASVNRYKARGVTLPTLLRECGVEDFSTVSFIKTDCEGYDKEILRGSAEFIRAYQPNLFVEWFAWFSPEDDADLFKAIDELGYMALDPTTLQKATLDRRLCDVLCVPKSRVPL</sequence>
<dbReference type="InterPro" id="IPR006813">
    <property type="entry name" value="Glyco_trans_17"/>
</dbReference>
<dbReference type="GO" id="GO:0006044">
    <property type="term" value="P:N-acetylglucosamine metabolic process"/>
    <property type="evidence" value="ECO:0007669"/>
    <property type="project" value="TreeGrafter"/>
</dbReference>
<dbReference type="Pfam" id="PF08241">
    <property type="entry name" value="Methyltransf_11"/>
    <property type="match status" value="1"/>
</dbReference>
<reference evidence="3 4" key="1">
    <citation type="submission" date="2019-07" db="EMBL/GenBank/DDBJ databases">
        <title>Ln-dependent methylotrophs.</title>
        <authorList>
            <person name="Tani A."/>
        </authorList>
    </citation>
    <scope>NUCLEOTIDE SEQUENCE [LARGE SCALE GENOMIC DNA]</scope>
    <source>
        <strain evidence="3 4">SM89A</strain>
    </source>
</reference>
<dbReference type="SUPFAM" id="SSF53335">
    <property type="entry name" value="S-adenosyl-L-methionine-dependent methyltransferases"/>
    <property type="match status" value="2"/>
</dbReference>
<evidence type="ECO:0000259" key="2">
    <source>
        <dbReference type="Pfam" id="PF08241"/>
    </source>
</evidence>
<organism evidence="3 4">
    <name type="scientific">Methylosinus sporium</name>
    <dbReference type="NCBI Taxonomy" id="428"/>
    <lineage>
        <taxon>Bacteria</taxon>
        <taxon>Pseudomonadati</taxon>
        <taxon>Pseudomonadota</taxon>
        <taxon>Alphaproteobacteria</taxon>
        <taxon>Hyphomicrobiales</taxon>
        <taxon>Methylocystaceae</taxon>
        <taxon>Methylosinus</taxon>
    </lineage>
</organism>
<evidence type="ECO:0000313" key="3">
    <source>
        <dbReference type="EMBL" id="TRL32457.1"/>
    </source>
</evidence>
<dbReference type="EMBL" id="VJMF01000046">
    <property type="protein sequence ID" value="TRL32457.1"/>
    <property type="molecule type" value="Genomic_DNA"/>
</dbReference>
<gene>
    <name evidence="3" type="ORF">FM996_12120</name>
</gene>
<keyword evidence="3" id="KW-0489">Methyltransferase</keyword>
<dbReference type="GO" id="GO:0016020">
    <property type="term" value="C:membrane"/>
    <property type="evidence" value="ECO:0007669"/>
    <property type="project" value="InterPro"/>
</dbReference>
<accession>A0A549SS84</accession>
<feature type="domain" description="Methyltransferase FkbM" evidence="1">
    <location>
        <begin position="682"/>
        <end position="862"/>
    </location>
</feature>
<protein>
    <submittedName>
        <fullName evidence="3">FkbM family methyltransferase</fullName>
    </submittedName>
</protein>